<evidence type="ECO:0008006" key="3">
    <source>
        <dbReference type="Google" id="ProtNLM"/>
    </source>
</evidence>
<dbReference type="InterPro" id="IPR011990">
    <property type="entry name" value="TPR-like_helical_dom_sf"/>
</dbReference>
<accession>A0A8J3IUI6</accession>
<evidence type="ECO:0000313" key="2">
    <source>
        <dbReference type="Proteomes" id="UP000597444"/>
    </source>
</evidence>
<dbReference type="EMBL" id="BNJK01000002">
    <property type="protein sequence ID" value="GHO98134.1"/>
    <property type="molecule type" value="Genomic_DNA"/>
</dbReference>
<organism evidence="1 2">
    <name type="scientific">Reticulibacter mediterranei</name>
    <dbReference type="NCBI Taxonomy" id="2778369"/>
    <lineage>
        <taxon>Bacteria</taxon>
        <taxon>Bacillati</taxon>
        <taxon>Chloroflexota</taxon>
        <taxon>Ktedonobacteria</taxon>
        <taxon>Ktedonobacterales</taxon>
        <taxon>Reticulibacteraceae</taxon>
        <taxon>Reticulibacter</taxon>
    </lineage>
</organism>
<reference evidence="1" key="1">
    <citation type="submission" date="2020-10" db="EMBL/GenBank/DDBJ databases">
        <title>Taxonomic study of unclassified bacteria belonging to the class Ktedonobacteria.</title>
        <authorList>
            <person name="Yabe S."/>
            <person name="Wang C.M."/>
            <person name="Zheng Y."/>
            <person name="Sakai Y."/>
            <person name="Cavaletti L."/>
            <person name="Monciardini P."/>
            <person name="Donadio S."/>
        </authorList>
    </citation>
    <scope>NUCLEOTIDE SEQUENCE</scope>
    <source>
        <strain evidence="1">ID150040</strain>
    </source>
</reference>
<dbReference type="AlphaFoldDB" id="A0A8J3IUI6"/>
<dbReference type="SUPFAM" id="SSF48452">
    <property type="entry name" value="TPR-like"/>
    <property type="match status" value="1"/>
</dbReference>
<sequence length="298" mass="33489">MIKCAAGITACEQLGRGSAEDIAIAFSSLSAYLPTLMEIVKESSEHRKEAARQVAQCLFLKATLSMHKEGPKRAVIYMEQAAMYGKESRSIALQLGILKRLAWIYACDKQRRPALERVLEGQSMLKKTKVTVSPLVHCRLYTGVAEYQALNGHYDDALVALREAHKAYAQGGNDDSIDFNFSGLMLETGMAHYHAGRYSEAFAAYSQIIDPETLLPKTDLSSERIRCEVINYETLASLKLPKKDIERSIKLWTTGMQSAIALRSEQRFNEAMTAYDIMEALWPGESRIVSLHQYVEHW</sequence>
<dbReference type="Proteomes" id="UP000597444">
    <property type="component" value="Unassembled WGS sequence"/>
</dbReference>
<proteinExistence type="predicted"/>
<protein>
    <recommendedName>
        <fullName evidence="3">Tetratricopeptide repeat protein</fullName>
    </recommendedName>
</protein>
<keyword evidence="2" id="KW-1185">Reference proteome</keyword>
<dbReference type="RefSeq" id="WP_220208899.1">
    <property type="nucleotide sequence ID" value="NZ_BNJK01000002.1"/>
</dbReference>
<evidence type="ECO:0000313" key="1">
    <source>
        <dbReference type="EMBL" id="GHO98134.1"/>
    </source>
</evidence>
<dbReference type="Gene3D" id="1.25.40.10">
    <property type="entry name" value="Tetratricopeptide repeat domain"/>
    <property type="match status" value="1"/>
</dbReference>
<comment type="caution">
    <text evidence="1">The sequence shown here is derived from an EMBL/GenBank/DDBJ whole genome shotgun (WGS) entry which is preliminary data.</text>
</comment>
<name>A0A8J3IUI6_9CHLR</name>
<gene>
    <name evidence="1" type="ORF">KSF_081820</name>
</gene>